<dbReference type="SUPFAM" id="SSF53623">
    <property type="entry name" value="MurD-like peptide ligases, catalytic domain"/>
    <property type="match status" value="1"/>
</dbReference>
<keyword evidence="3 10" id="KW-0436">Ligase</keyword>
<name>A0ABP9WGN5_9MICO</name>
<dbReference type="SUPFAM" id="SSF53244">
    <property type="entry name" value="MurD-like peptide ligases, peptide-binding domain"/>
    <property type="match status" value="1"/>
</dbReference>
<protein>
    <recommendedName>
        <fullName evidence="2">tetrahydrofolate synthase</fullName>
        <ecNumber evidence="2">6.3.2.17</ecNumber>
    </recommendedName>
    <alternativeName>
        <fullName evidence="8">Tetrahydrofolylpolyglutamate synthase</fullName>
    </alternativeName>
</protein>
<dbReference type="Gene3D" id="3.40.1190.10">
    <property type="entry name" value="Mur-like, catalytic domain"/>
    <property type="match status" value="1"/>
</dbReference>
<dbReference type="PANTHER" id="PTHR11136">
    <property type="entry name" value="FOLYLPOLYGLUTAMATE SYNTHASE-RELATED"/>
    <property type="match status" value="1"/>
</dbReference>
<dbReference type="Pfam" id="PF02875">
    <property type="entry name" value="Mur_ligase_C"/>
    <property type="match status" value="1"/>
</dbReference>
<keyword evidence="5 10" id="KW-0547">Nucleotide-binding</keyword>
<dbReference type="RefSeq" id="WP_286216464.1">
    <property type="nucleotide sequence ID" value="NZ_AP027736.1"/>
</dbReference>
<dbReference type="NCBIfam" id="TIGR01499">
    <property type="entry name" value="folC"/>
    <property type="match status" value="1"/>
</dbReference>
<evidence type="ECO:0000256" key="3">
    <source>
        <dbReference type="ARBA" id="ARBA00022598"/>
    </source>
</evidence>
<dbReference type="Gene3D" id="3.90.190.20">
    <property type="entry name" value="Mur ligase, C-terminal domain"/>
    <property type="match status" value="1"/>
</dbReference>
<dbReference type="InterPro" id="IPR036565">
    <property type="entry name" value="Mur-like_cat_sf"/>
</dbReference>
<dbReference type="InterPro" id="IPR001645">
    <property type="entry name" value="Folylpolyglutamate_synth"/>
</dbReference>
<organism evidence="13 14">
    <name type="scientific">Demequina sediminis</name>
    <dbReference type="NCBI Taxonomy" id="1930058"/>
    <lineage>
        <taxon>Bacteria</taxon>
        <taxon>Bacillati</taxon>
        <taxon>Actinomycetota</taxon>
        <taxon>Actinomycetes</taxon>
        <taxon>Micrococcales</taxon>
        <taxon>Demequinaceae</taxon>
        <taxon>Demequina</taxon>
    </lineage>
</organism>
<evidence type="ECO:0000256" key="6">
    <source>
        <dbReference type="ARBA" id="ARBA00022840"/>
    </source>
</evidence>
<comment type="caution">
    <text evidence="13">The sequence shown here is derived from an EMBL/GenBank/DDBJ whole genome shotgun (WGS) entry which is preliminary data.</text>
</comment>
<keyword evidence="6 10" id="KW-0067">ATP-binding</keyword>
<proteinExistence type="inferred from homology"/>
<sequence length="465" mass="49058">MSDLDLGGMSLEEAEREIYAHIVSRNPEHDFEPTLDRVREACDLLGNPQHAFKVIHLTGTNGKTSTARMTESLVREHGLRTGLFTSPHLTTVRERIQIDGEPIAREDFVRLWLDVAPLIHLVDARSVEAGGPRMSFFEVLVVLAYAAFADAPVDVAVVEVGMGGVWDATNVADGDVAVITPVGLDHQQWLGDSLADIAAEKAGIIKDGAAVVIAEQSASVTPVFDAAIAERGARAFREGVELEVVDRQPGVGGQMVSLRTAAATYEDLFLPLYGPYQAHNALLALAAVELLLADGGAPASLEGEPVETAFAQVTSPGRLEAVRTAPLILVDAAHNPHGVEALVSALEESFAFETLVGVVAILEDKDAEGILAALEGALDHVVVTASSSPRAIPVEDLGRLAAEVFGEDRVTIADSVPDALDAAVQRAERDNDLGAGVLVVGSITLVAEARVLTGADRRKGSGRAR</sequence>
<evidence type="ECO:0000259" key="12">
    <source>
        <dbReference type="Pfam" id="PF08245"/>
    </source>
</evidence>
<dbReference type="Proteomes" id="UP001426770">
    <property type="component" value="Unassembled WGS sequence"/>
</dbReference>
<dbReference type="InterPro" id="IPR018109">
    <property type="entry name" value="Folylpolyglutamate_synth_CS"/>
</dbReference>
<dbReference type="Pfam" id="PF08245">
    <property type="entry name" value="Mur_ligase_M"/>
    <property type="match status" value="1"/>
</dbReference>
<evidence type="ECO:0000259" key="11">
    <source>
        <dbReference type="Pfam" id="PF02875"/>
    </source>
</evidence>
<evidence type="ECO:0000256" key="2">
    <source>
        <dbReference type="ARBA" id="ARBA00013025"/>
    </source>
</evidence>
<evidence type="ECO:0000256" key="5">
    <source>
        <dbReference type="ARBA" id="ARBA00022741"/>
    </source>
</evidence>
<evidence type="ECO:0000256" key="4">
    <source>
        <dbReference type="ARBA" id="ARBA00022723"/>
    </source>
</evidence>
<accession>A0ABP9WGN5</accession>
<keyword evidence="14" id="KW-1185">Reference proteome</keyword>
<evidence type="ECO:0000256" key="9">
    <source>
        <dbReference type="ARBA" id="ARBA00047493"/>
    </source>
</evidence>
<evidence type="ECO:0000256" key="1">
    <source>
        <dbReference type="ARBA" id="ARBA00008276"/>
    </source>
</evidence>
<dbReference type="InterPro" id="IPR013221">
    <property type="entry name" value="Mur_ligase_cen"/>
</dbReference>
<dbReference type="PIRSF" id="PIRSF001563">
    <property type="entry name" value="Folylpolyglu_synth"/>
    <property type="match status" value="1"/>
</dbReference>
<evidence type="ECO:0000313" key="13">
    <source>
        <dbReference type="EMBL" id="GAA5518854.1"/>
    </source>
</evidence>
<gene>
    <name evidence="13" type="primary">folC_1</name>
    <name evidence="13" type="ORF">Lsed01_01288</name>
</gene>
<dbReference type="InterPro" id="IPR004101">
    <property type="entry name" value="Mur_ligase_C"/>
</dbReference>
<feature type="domain" description="Mur ligase C-terminal" evidence="11">
    <location>
        <begin position="317"/>
        <end position="442"/>
    </location>
</feature>
<evidence type="ECO:0000256" key="7">
    <source>
        <dbReference type="ARBA" id="ARBA00022842"/>
    </source>
</evidence>
<keyword evidence="4" id="KW-0479">Metal-binding</keyword>
<dbReference type="EMBL" id="BAABRR010000005">
    <property type="protein sequence ID" value="GAA5518854.1"/>
    <property type="molecule type" value="Genomic_DNA"/>
</dbReference>
<reference evidence="13 14" key="1">
    <citation type="submission" date="2024-02" db="EMBL/GenBank/DDBJ databases">
        <title>Lysinimicrobium sediminis NBRC 112286.</title>
        <authorList>
            <person name="Ichikawa N."/>
            <person name="Katano-Makiyama Y."/>
            <person name="Hidaka K."/>
        </authorList>
    </citation>
    <scope>NUCLEOTIDE SEQUENCE [LARGE SCALE GENOMIC DNA]</scope>
    <source>
        <strain evidence="13 14">NBRC 112286</strain>
    </source>
</reference>
<dbReference type="InterPro" id="IPR036615">
    <property type="entry name" value="Mur_ligase_C_dom_sf"/>
</dbReference>
<dbReference type="PANTHER" id="PTHR11136:SF0">
    <property type="entry name" value="DIHYDROFOLATE SYNTHETASE-RELATED"/>
    <property type="match status" value="1"/>
</dbReference>
<feature type="domain" description="Mur ligase central" evidence="12">
    <location>
        <begin position="145"/>
        <end position="288"/>
    </location>
</feature>
<keyword evidence="7" id="KW-0460">Magnesium</keyword>
<evidence type="ECO:0000256" key="8">
    <source>
        <dbReference type="ARBA" id="ARBA00030592"/>
    </source>
</evidence>
<comment type="similarity">
    <text evidence="1 10">Belongs to the folylpolyglutamate synthase family.</text>
</comment>
<evidence type="ECO:0000313" key="14">
    <source>
        <dbReference type="Proteomes" id="UP001426770"/>
    </source>
</evidence>
<dbReference type="PROSITE" id="PS01011">
    <property type="entry name" value="FOLYLPOLYGLU_SYNT_1"/>
    <property type="match status" value="1"/>
</dbReference>
<dbReference type="EC" id="6.3.2.17" evidence="2"/>
<evidence type="ECO:0000256" key="10">
    <source>
        <dbReference type="PIRNR" id="PIRNR001563"/>
    </source>
</evidence>
<comment type="catalytic activity">
    <reaction evidence="9">
        <text>(6S)-5,6,7,8-tetrahydrofolyl-(gamma-L-Glu)(n) + L-glutamate + ATP = (6S)-5,6,7,8-tetrahydrofolyl-(gamma-L-Glu)(n+1) + ADP + phosphate + H(+)</text>
        <dbReference type="Rhea" id="RHEA:10580"/>
        <dbReference type="Rhea" id="RHEA-COMP:14738"/>
        <dbReference type="Rhea" id="RHEA-COMP:14740"/>
        <dbReference type="ChEBI" id="CHEBI:15378"/>
        <dbReference type="ChEBI" id="CHEBI:29985"/>
        <dbReference type="ChEBI" id="CHEBI:30616"/>
        <dbReference type="ChEBI" id="CHEBI:43474"/>
        <dbReference type="ChEBI" id="CHEBI:141005"/>
        <dbReference type="ChEBI" id="CHEBI:456216"/>
        <dbReference type="EC" id="6.3.2.17"/>
    </reaction>
</comment>